<dbReference type="PANTHER" id="PTHR30518:SF2">
    <property type="entry name" value="ENDOLYTIC MUREIN TRANSGLYCOSYLASE"/>
    <property type="match status" value="1"/>
</dbReference>
<evidence type="ECO:0000313" key="9">
    <source>
        <dbReference type="Proteomes" id="UP000231456"/>
    </source>
</evidence>
<evidence type="ECO:0000256" key="6">
    <source>
        <dbReference type="ARBA" id="ARBA00023316"/>
    </source>
</evidence>
<name>A0A2M8FAP6_9BACT</name>
<evidence type="ECO:0000256" key="3">
    <source>
        <dbReference type="ARBA" id="ARBA00022989"/>
    </source>
</evidence>
<protein>
    <recommendedName>
        <fullName evidence="7">Endolytic murein transglycosylase</fullName>
        <ecNumber evidence="7">4.2.2.29</ecNumber>
    </recommendedName>
    <alternativeName>
        <fullName evidence="7">Peptidoglycan lytic transglycosylase</fullName>
    </alternativeName>
    <alternativeName>
        <fullName evidence="7">Peptidoglycan polymerization terminase</fullName>
    </alternativeName>
</protein>
<dbReference type="GO" id="GO:0005886">
    <property type="term" value="C:plasma membrane"/>
    <property type="evidence" value="ECO:0007669"/>
    <property type="project" value="UniProtKB-SubCell"/>
</dbReference>
<dbReference type="EC" id="4.2.2.29" evidence="7"/>
<reference evidence="9" key="1">
    <citation type="submission" date="2017-09" db="EMBL/GenBank/DDBJ databases">
        <title>Depth-based differentiation of microbial function through sediment-hosted aquifers and enrichment of novel symbionts in the deep terrestrial subsurface.</title>
        <authorList>
            <person name="Probst A.J."/>
            <person name="Ladd B."/>
            <person name="Jarett J.K."/>
            <person name="Geller-Mcgrath D.E."/>
            <person name="Sieber C.M.K."/>
            <person name="Emerson J.B."/>
            <person name="Anantharaman K."/>
            <person name="Thomas B.C."/>
            <person name="Malmstrom R."/>
            <person name="Stieglmeier M."/>
            <person name="Klingl A."/>
            <person name="Woyke T."/>
            <person name="Ryan C.M."/>
            <person name="Banfield J.F."/>
        </authorList>
    </citation>
    <scope>NUCLEOTIDE SEQUENCE [LARGE SCALE GENOMIC DNA]</scope>
</reference>
<evidence type="ECO:0000256" key="4">
    <source>
        <dbReference type="ARBA" id="ARBA00023136"/>
    </source>
</evidence>
<dbReference type="GO" id="GO:0071555">
    <property type="term" value="P:cell wall organization"/>
    <property type="evidence" value="ECO:0007669"/>
    <property type="project" value="UniProtKB-KW"/>
</dbReference>
<keyword evidence="1 7" id="KW-1003">Cell membrane</keyword>
<keyword evidence="5 7" id="KW-0456">Lyase</keyword>
<comment type="subcellular location">
    <subcellularLocation>
        <location evidence="7">Cell membrane</location>
        <topology evidence="7">Single-pass membrane protein</topology>
    </subcellularLocation>
</comment>
<feature type="site" description="Important for catalytic activity" evidence="7">
    <location>
        <position position="248"/>
    </location>
</feature>
<dbReference type="Gene3D" id="3.30.1490.480">
    <property type="entry name" value="Endolytic murein transglycosylase"/>
    <property type="match status" value="1"/>
</dbReference>
<dbReference type="EMBL" id="PFRH01000035">
    <property type="protein sequence ID" value="PJC52814.1"/>
    <property type="molecule type" value="Genomic_DNA"/>
</dbReference>
<keyword evidence="4 7" id="KW-0472">Membrane</keyword>
<evidence type="ECO:0000256" key="1">
    <source>
        <dbReference type="ARBA" id="ARBA00022475"/>
    </source>
</evidence>
<proteinExistence type="inferred from homology"/>
<evidence type="ECO:0000256" key="5">
    <source>
        <dbReference type="ARBA" id="ARBA00023239"/>
    </source>
</evidence>
<dbReference type="GO" id="GO:0008932">
    <property type="term" value="F:lytic endotransglycosylase activity"/>
    <property type="evidence" value="ECO:0007669"/>
    <property type="project" value="UniProtKB-UniRule"/>
</dbReference>
<keyword evidence="3 7" id="KW-1133">Transmembrane helix</keyword>
<gene>
    <name evidence="7" type="primary">mltG</name>
    <name evidence="8" type="ORF">CO030_00915</name>
</gene>
<dbReference type="InterPro" id="IPR003770">
    <property type="entry name" value="MLTG-like"/>
</dbReference>
<dbReference type="PANTHER" id="PTHR30518">
    <property type="entry name" value="ENDOLYTIC MUREIN TRANSGLYCOSYLASE"/>
    <property type="match status" value="1"/>
</dbReference>
<keyword evidence="6 7" id="KW-0961">Cell wall biogenesis/degradation</keyword>
<organism evidence="8 9">
    <name type="scientific">Candidatus Magasanikbacteria bacterium CG_4_9_14_0_2_um_filter_42_11</name>
    <dbReference type="NCBI Taxonomy" id="1974643"/>
    <lineage>
        <taxon>Bacteria</taxon>
        <taxon>Candidatus Magasanikiibacteriota</taxon>
    </lineage>
</organism>
<accession>A0A2M8FAP6</accession>
<keyword evidence="2 7" id="KW-0812">Transmembrane</keyword>
<comment type="function">
    <text evidence="7">Functions as a peptidoglycan terminase that cleaves nascent peptidoglycan strands endolytically to terminate their elongation.</text>
</comment>
<comment type="caution">
    <text evidence="8">The sequence shown here is derived from an EMBL/GenBank/DDBJ whole genome shotgun (WGS) entry which is preliminary data.</text>
</comment>
<dbReference type="Proteomes" id="UP000231456">
    <property type="component" value="Unassembled WGS sequence"/>
</dbReference>
<dbReference type="AlphaFoldDB" id="A0A2M8FAP6"/>
<evidence type="ECO:0000313" key="8">
    <source>
        <dbReference type="EMBL" id="PJC52814.1"/>
    </source>
</evidence>
<dbReference type="Pfam" id="PF02618">
    <property type="entry name" value="YceG"/>
    <property type="match status" value="1"/>
</dbReference>
<evidence type="ECO:0000256" key="7">
    <source>
        <dbReference type="HAMAP-Rule" id="MF_02065"/>
    </source>
</evidence>
<sequence>MSVCQSDSSGHATIGIVFAHNYMKKKLLIGVVLILLFGGFLFYRGIYMQTGEVEEEKTIVISPGLTVREISSLLKHEGIISSDKILVTYLVWKQLDTKIQHGDITFEPPHTIARVAEELTSRTSVAEKEITILPGWNLREIASYVEKTGITTQESFFEVVGSPLSIKAGSYDIQDIDVFASVPNEVNLEGYLRPDTFRIFASASAAEIVDKLVQARADQFSDQMLADIKKQGKTVHEIMTMASILEREVRTPEDRRLVSDLFWRRNNIGMALQADSTVHYIVGTDNSVFTSASDRATDSLWNTYKYPGLPPGPISNPSLDAIMAAIYPEANDSWYFLTTLDTGEVKYARTLDEHNTNAYNYLRQ</sequence>
<comment type="similarity">
    <text evidence="7">Belongs to the transglycosylase MltG family.</text>
</comment>
<feature type="transmembrane region" description="Helical" evidence="7">
    <location>
        <begin position="27"/>
        <end position="47"/>
    </location>
</feature>
<comment type="catalytic activity">
    <reaction evidence="7">
        <text>a peptidoglycan chain = a peptidoglycan chain with N-acetyl-1,6-anhydromuramyl-[peptide] at the reducing end + a peptidoglycan chain with N-acetylglucosamine at the non-reducing end.</text>
        <dbReference type="EC" id="4.2.2.29"/>
    </reaction>
</comment>
<dbReference type="HAMAP" id="MF_02065">
    <property type="entry name" value="MltG"/>
    <property type="match status" value="1"/>
</dbReference>
<dbReference type="GO" id="GO:0009252">
    <property type="term" value="P:peptidoglycan biosynthetic process"/>
    <property type="evidence" value="ECO:0007669"/>
    <property type="project" value="UniProtKB-UniRule"/>
</dbReference>
<evidence type="ECO:0000256" key="2">
    <source>
        <dbReference type="ARBA" id="ARBA00022692"/>
    </source>
</evidence>
<dbReference type="NCBIfam" id="TIGR00247">
    <property type="entry name" value="endolytic transglycosylase MltG"/>
    <property type="match status" value="1"/>
</dbReference>